<dbReference type="OrthoDB" id="9804139at2"/>
<proteinExistence type="predicted"/>
<reference evidence="1 2" key="1">
    <citation type="submission" date="2018-12" db="EMBL/GenBank/DDBJ databases">
        <authorList>
            <consortium name="Pathogen Informatics"/>
        </authorList>
    </citation>
    <scope>NUCLEOTIDE SEQUENCE [LARGE SCALE GENOMIC DNA]</scope>
    <source>
        <strain evidence="1 2">NCTC12905</strain>
    </source>
</reference>
<dbReference type="Proteomes" id="UP000274201">
    <property type="component" value="Chromosome"/>
</dbReference>
<gene>
    <name evidence="1" type="ORF">NCTC12905_00645</name>
</gene>
<name>A0A3S4ZC09_BARVI</name>
<dbReference type="STRING" id="1094497.BVwin_03190"/>
<evidence type="ECO:0000313" key="1">
    <source>
        <dbReference type="EMBL" id="VEJ44999.1"/>
    </source>
</evidence>
<sequence>MMWMIAFSLLCITAFYVYRLFKKRVQEMLQDIYCRESKPNRGERGTLVKDPCTGEYYVR</sequence>
<dbReference type="AlphaFoldDB" id="A0A3S4ZC09"/>
<organism evidence="1 2">
    <name type="scientific">Bartonella vinsonii</name>
    <name type="common">Rochalimaea vinsonii</name>
    <dbReference type="NCBI Taxonomy" id="33047"/>
    <lineage>
        <taxon>Bacteria</taxon>
        <taxon>Pseudomonadati</taxon>
        <taxon>Pseudomonadota</taxon>
        <taxon>Alphaproteobacteria</taxon>
        <taxon>Hyphomicrobiales</taxon>
        <taxon>Bartonellaceae</taxon>
        <taxon>Bartonella</taxon>
    </lineage>
</organism>
<protein>
    <submittedName>
        <fullName evidence="1">Uncharacterized protein</fullName>
    </submittedName>
</protein>
<dbReference type="EMBL" id="LR134529">
    <property type="protein sequence ID" value="VEJ44999.1"/>
    <property type="molecule type" value="Genomic_DNA"/>
</dbReference>
<evidence type="ECO:0000313" key="2">
    <source>
        <dbReference type="Proteomes" id="UP000274201"/>
    </source>
</evidence>
<accession>A0A3S4ZC09</accession>